<organism evidence="1 2">
    <name type="scientific">Candidatus Aramenus sulfurataquae</name>
    <dbReference type="NCBI Taxonomy" id="1326980"/>
    <lineage>
        <taxon>Archaea</taxon>
        <taxon>Thermoproteota</taxon>
        <taxon>Thermoprotei</taxon>
        <taxon>Sulfolobales</taxon>
        <taxon>Sulfolobaceae</taxon>
        <taxon>Candidatus Aramenus</taxon>
    </lineage>
</organism>
<evidence type="ECO:0000313" key="2">
    <source>
        <dbReference type="Proteomes" id="UP000053480"/>
    </source>
</evidence>
<sequence length="366" mass="42076">MAGELVDIDYDSPSLWDQYIKEDVMRVYVATSKVLNLYRQVESYIDLTYDKLDDELKKILVGGVIRNKNGSFDYTENSSARFYADVIGLSLEDYGAYVQSLQTNVFIPIRLKVTEPMEVGYSDKTVEDYVQDMNNLAKKIISAGGGHLPESVPSVSLSNLNQVIETFKELLEALVNFTSIYNPKTFFVTSLTGNTLKAFLEAYEKLNNPKVMNAVFKRFGVQTLVDFSQRTGHKEFNIVGYNDNSLGRHITNLDKLAYDFLRDFETNILRLESDIEKDYKSLLSYYINSTPLGKVLNSYGWSSVWCYVPRSSNKLTVECRSKRYTLVEMLEEFSIPLLLYYDLRLESSGDNLVMKMDTRHLVYSWK</sequence>
<name>A0ACC6TRI0_9CREN</name>
<accession>A0ACC6TRI0</accession>
<proteinExistence type="predicted"/>
<protein>
    <submittedName>
        <fullName evidence="1">Uncharacterized protein</fullName>
    </submittedName>
</protein>
<evidence type="ECO:0000313" key="1">
    <source>
        <dbReference type="EMBL" id="MEW9492380.1"/>
    </source>
</evidence>
<gene>
    <name evidence="1" type="ORF">TQ35_0009325</name>
</gene>
<dbReference type="Proteomes" id="UP000053480">
    <property type="component" value="Unassembled WGS sequence"/>
</dbReference>
<reference evidence="1" key="1">
    <citation type="submission" date="2024-07" db="EMBL/GenBank/DDBJ databases">
        <title>Metagenome and Metagenome-Assembled Genomes of Archaea from a hot spring from the geothermal field of Los Azufres, Mexico.</title>
        <authorList>
            <person name="Marin-Paredes R."/>
            <person name="Martinez-Romero E."/>
            <person name="Servin-Garciduenas L.E."/>
        </authorList>
    </citation>
    <scope>NUCLEOTIDE SEQUENCE</scope>
    <source>
        <strain evidence="1">AZ1-454</strain>
    </source>
</reference>
<dbReference type="EMBL" id="JZWS03000027">
    <property type="protein sequence ID" value="MEW9492380.1"/>
    <property type="molecule type" value="Genomic_DNA"/>
</dbReference>
<comment type="caution">
    <text evidence="1">The sequence shown here is derived from an EMBL/GenBank/DDBJ whole genome shotgun (WGS) entry which is preliminary data.</text>
</comment>